<dbReference type="Proteomes" id="UP000011731">
    <property type="component" value="Unassembled WGS sequence"/>
</dbReference>
<name>M2ZGI1_9NOCA</name>
<accession>M2ZGI1</accession>
<evidence type="ECO:0008006" key="3">
    <source>
        <dbReference type="Google" id="ProtNLM"/>
    </source>
</evidence>
<dbReference type="AlphaFoldDB" id="M2ZGI1"/>
<protein>
    <recommendedName>
        <fullName evidence="3">DUF2505 domain-containing protein</fullName>
    </recommendedName>
</protein>
<organism evidence="1 2">
    <name type="scientific">Rhodococcus ruber BKS 20-38</name>
    <dbReference type="NCBI Taxonomy" id="1278076"/>
    <lineage>
        <taxon>Bacteria</taxon>
        <taxon>Bacillati</taxon>
        <taxon>Actinomycetota</taxon>
        <taxon>Actinomycetes</taxon>
        <taxon>Mycobacteriales</taxon>
        <taxon>Nocardiaceae</taxon>
        <taxon>Rhodococcus</taxon>
    </lineage>
</organism>
<keyword evidence="2" id="KW-1185">Reference proteome</keyword>
<dbReference type="Pfam" id="PF10698">
    <property type="entry name" value="DUF2505"/>
    <property type="match status" value="1"/>
</dbReference>
<gene>
    <name evidence="1" type="ORF">G352_04720</name>
</gene>
<evidence type="ECO:0000313" key="1">
    <source>
        <dbReference type="EMBL" id="EME66427.1"/>
    </source>
</evidence>
<evidence type="ECO:0000313" key="2">
    <source>
        <dbReference type="Proteomes" id="UP000011731"/>
    </source>
</evidence>
<dbReference type="EMBL" id="AOEX01000023">
    <property type="protein sequence ID" value="EME66427.1"/>
    <property type="molecule type" value="Genomic_DNA"/>
</dbReference>
<dbReference type="InterPro" id="IPR019639">
    <property type="entry name" value="DUF2505"/>
</dbReference>
<sequence>MQFMPKSFAFTTELDHHVRDVHAVLTDERYWLDRVADRASATAIVEEPHGPGSVRVTVTDRSEPSELPSIVRGMLRGPLIVERTDEWGPLVDDVAEGLLSGGATGLPVALEGRSRLRTSRTGGTYVDVQGQVVVRIPLLGGRIESMVHGMVRQIVEHDRIAIAAWLSR</sequence>
<dbReference type="PATRIC" id="fig|1278076.4.peg.980"/>
<reference evidence="1 2" key="1">
    <citation type="journal article" date="2013" name="Genome Announc.">
        <title>Draft Genome Sequence of Rhodococcus ruber Strain BKS 20-38.</title>
        <authorList>
            <person name="Bala M."/>
            <person name="Kumar S."/>
            <person name="Raghava G.P."/>
            <person name="Mayilraj S."/>
        </authorList>
    </citation>
    <scope>NUCLEOTIDE SEQUENCE [LARGE SCALE GENOMIC DNA]</scope>
    <source>
        <strain evidence="1 2">BKS 20-38</strain>
    </source>
</reference>
<comment type="caution">
    <text evidence="1">The sequence shown here is derived from an EMBL/GenBank/DDBJ whole genome shotgun (WGS) entry which is preliminary data.</text>
</comment>
<proteinExistence type="predicted"/>